<dbReference type="Pfam" id="PF12836">
    <property type="entry name" value="HHH_3"/>
    <property type="match status" value="1"/>
</dbReference>
<dbReference type="PANTHER" id="PTHR21180">
    <property type="entry name" value="ENDONUCLEASE/EXONUCLEASE/PHOSPHATASE FAMILY DOMAIN-CONTAINING PROTEIN 1"/>
    <property type="match status" value="1"/>
</dbReference>
<comment type="caution">
    <text evidence="2">The sequence shown here is derived from an EMBL/GenBank/DDBJ whole genome shotgun (WGS) entry which is preliminary data.</text>
</comment>
<dbReference type="NCBIfam" id="TIGR00426">
    <property type="entry name" value="competence protein ComEA helix-hairpin-helix repeat region"/>
    <property type="match status" value="1"/>
</dbReference>
<dbReference type="InterPro" id="IPR010994">
    <property type="entry name" value="RuvA_2-like"/>
</dbReference>
<name>A0AAV2VVG8_9VIBR</name>
<feature type="signal peptide" evidence="1">
    <location>
        <begin position="1"/>
        <end position="22"/>
    </location>
</feature>
<dbReference type="InterPro" id="IPR004509">
    <property type="entry name" value="Competence_ComEA_HhH"/>
</dbReference>
<organism evidence="2 3">
    <name type="scientific">Vibrio nigripulchritudo SOn1</name>
    <dbReference type="NCBI Taxonomy" id="1238450"/>
    <lineage>
        <taxon>Bacteria</taxon>
        <taxon>Pseudomonadati</taxon>
        <taxon>Pseudomonadota</taxon>
        <taxon>Gammaproteobacteria</taxon>
        <taxon>Vibrionales</taxon>
        <taxon>Vibrionaceae</taxon>
        <taxon>Vibrio</taxon>
    </lineage>
</organism>
<accession>A0AAV2VVG8</accession>
<keyword evidence="1" id="KW-0732">Signal</keyword>
<gene>
    <name evidence="2" type="ORF">VIBNISOn1_600010</name>
</gene>
<dbReference type="GO" id="GO:0015627">
    <property type="term" value="C:type II protein secretion system complex"/>
    <property type="evidence" value="ECO:0007669"/>
    <property type="project" value="TreeGrafter"/>
</dbReference>
<dbReference type="AlphaFoldDB" id="A0AAV2VVG8"/>
<dbReference type="Gene3D" id="1.10.150.280">
    <property type="entry name" value="AF1531-like domain"/>
    <property type="match status" value="1"/>
</dbReference>
<protein>
    <submittedName>
        <fullName evidence="2">Competence protein ComEA</fullName>
    </submittedName>
</protein>
<reference evidence="2 3" key="1">
    <citation type="journal article" date="2013" name="ISME J.">
        <title>Comparative genomics of pathogenic lineages of Vibrio nigripulchritudo identifies virulence-associated traits.</title>
        <authorList>
            <person name="Goudenege D."/>
            <person name="Labreuche Y."/>
            <person name="Krin E."/>
            <person name="Ansquer D."/>
            <person name="Mangenot S."/>
            <person name="Calteau A."/>
            <person name="Medigue C."/>
            <person name="Mazel D."/>
            <person name="Polz M.F."/>
            <person name="Le Roux F."/>
        </authorList>
    </citation>
    <scope>NUCLEOTIDE SEQUENCE [LARGE SCALE GENOMIC DNA]</scope>
    <source>
        <strain evidence="2 3">SOn1</strain>
    </source>
</reference>
<dbReference type="InterPro" id="IPR051675">
    <property type="entry name" value="Endo/Exo/Phosphatase_dom_1"/>
</dbReference>
<proteinExistence type="predicted"/>
<dbReference type="EMBL" id="CAOF01000154">
    <property type="protein sequence ID" value="CCO48706.1"/>
    <property type="molecule type" value="Genomic_DNA"/>
</dbReference>
<dbReference type="PANTHER" id="PTHR21180:SF32">
    <property type="entry name" value="ENDONUCLEASE_EXONUCLEASE_PHOSPHATASE FAMILY DOMAIN-CONTAINING PROTEIN 1"/>
    <property type="match status" value="1"/>
</dbReference>
<dbReference type="RefSeq" id="WP_022598153.1">
    <property type="nucleotide sequence ID" value="NZ_LK391965.1"/>
</dbReference>
<evidence type="ECO:0000313" key="2">
    <source>
        <dbReference type="EMBL" id="CCO48706.1"/>
    </source>
</evidence>
<sequence length="106" mass="11209">MKIIKLALIAALSICSAVSANAWESNSPSKAASSSDKHAGIEITVNINTATAEELQTLLIGIGAKKAKTIVEFREKNGLFQSADDLSKVKGIGNATVDKNRDRILL</sequence>
<evidence type="ECO:0000313" key="3">
    <source>
        <dbReference type="Proteomes" id="UP000018211"/>
    </source>
</evidence>
<feature type="chain" id="PRO_5043853325" evidence="1">
    <location>
        <begin position="23"/>
        <end position="106"/>
    </location>
</feature>
<dbReference type="Proteomes" id="UP000018211">
    <property type="component" value="Unassembled WGS sequence"/>
</dbReference>
<evidence type="ECO:0000256" key="1">
    <source>
        <dbReference type="SAM" id="SignalP"/>
    </source>
</evidence>
<dbReference type="SUPFAM" id="SSF47781">
    <property type="entry name" value="RuvA domain 2-like"/>
    <property type="match status" value="1"/>
</dbReference>
<dbReference type="GO" id="GO:0015628">
    <property type="term" value="P:protein secretion by the type II secretion system"/>
    <property type="evidence" value="ECO:0007669"/>
    <property type="project" value="TreeGrafter"/>
</dbReference>